<keyword evidence="1" id="KW-0812">Transmembrane</keyword>
<gene>
    <name evidence="2" type="ORF">HHL28_07655</name>
</gene>
<evidence type="ECO:0000313" key="2">
    <source>
        <dbReference type="EMBL" id="QJE72978.1"/>
    </source>
</evidence>
<sequence length="199" mass="21254">MSAYPSESLGRLADELGEGAVTVEGLAERMQGKGLALLLVILGVCALVPSPGIPIGIPAGIMLGLLSLQMILGARELRLPGWLARRRIEASRVGNLLRRAVPTVRWMERRLRPQRMSHLTEAGWLRLLGVLVLLHGVLIALPIPLGNTLPGLSVILFGLGLLARDGLAVVAGLLMSLVAALFDALMVGAAVWFLDWLAR</sequence>
<feature type="transmembrane region" description="Helical" evidence="1">
    <location>
        <begin position="124"/>
        <end position="146"/>
    </location>
</feature>
<evidence type="ECO:0000313" key="3">
    <source>
        <dbReference type="Proteomes" id="UP000501891"/>
    </source>
</evidence>
<dbReference type="KEGG" id="acru:HHL28_07655"/>
<dbReference type="Pfam" id="PF06055">
    <property type="entry name" value="ExoD"/>
    <property type="match status" value="1"/>
</dbReference>
<keyword evidence="1" id="KW-0472">Membrane</keyword>
<keyword evidence="3" id="KW-1185">Reference proteome</keyword>
<dbReference type="EMBL" id="CP051775">
    <property type="protein sequence ID" value="QJE72978.1"/>
    <property type="molecule type" value="Genomic_DNA"/>
</dbReference>
<dbReference type="PANTHER" id="PTHR41795:SF1">
    <property type="entry name" value="EXOPOLYSACCHARIDE SYNTHESIS PROTEIN"/>
    <property type="match status" value="1"/>
</dbReference>
<evidence type="ECO:0000256" key="1">
    <source>
        <dbReference type="SAM" id="Phobius"/>
    </source>
</evidence>
<organism evidence="2 3">
    <name type="scientific">Aerophototrophica crusticola</name>
    <dbReference type="NCBI Taxonomy" id="1709002"/>
    <lineage>
        <taxon>Bacteria</taxon>
        <taxon>Pseudomonadati</taxon>
        <taxon>Pseudomonadota</taxon>
        <taxon>Alphaproteobacteria</taxon>
        <taxon>Rhodospirillales</taxon>
        <taxon>Rhodospirillaceae</taxon>
        <taxon>Aerophototrophica</taxon>
    </lineage>
</organism>
<keyword evidence="1" id="KW-1133">Transmembrane helix</keyword>
<dbReference type="AlphaFoldDB" id="A0A858R6G1"/>
<name>A0A858R6G1_9PROT</name>
<dbReference type="InterPro" id="IPR010331">
    <property type="entry name" value="ExoD"/>
</dbReference>
<feature type="transmembrane region" description="Helical" evidence="1">
    <location>
        <begin position="166"/>
        <end position="194"/>
    </location>
</feature>
<protein>
    <submittedName>
        <fullName evidence="2">Exopolysaccharide biosynthesis protein</fullName>
    </submittedName>
</protein>
<dbReference type="PIRSF" id="PIRSF033239">
    <property type="entry name" value="ExoD"/>
    <property type="match status" value="1"/>
</dbReference>
<reference evidence="2" key="1">
    <citation type="submission" date="2020-04" db="EMBL/GenBank/DDBJ databases">
        <title>A desert anoxygenic phototrophic bacterium fixes CO2 using RubisCO under aerobic conditions.</title>
        <authorList>
            <person name="Tang K."/>
        </authorList>
    </citation>
    <scope>NUCLEOTIDE SEQUENCE [LARGE SCALE GENOMIC DNA]</scope>
    <source>
        <strain evidence="2">MIMtkB3</strain>
    </source>
</reference>
<proteinExistence type="predicted"/>
<dbReference type="Proteomes" id="UP000501891">
    <property type="component" value="Chromosome"/>
</dbReference>
<accession>A0A858R6G1</accession>
<dbReference type="PANTHER" id="PTHR41795">
    <property type="entry name" value="EXOPOLYSACCHARIDE SYNTHESIS PROTEIN"/>
    <property type="match status" value="1"/>
</dbReference>
<feature type="transmembrane region" description="Helical" evidence="1">
    <location>
        <begin position="35"/>
        <end position="53"/>
    </location>
</feature>